<dbReference type="GO" id="GO:0019843">
    <property type="term" value="F:rRNA binding"/>
    <property type="evidence" value="ECO:0007669"/>
    <property type="project" value="UniProtKB-KW"/>
</dbReference>
<dbReference type="InterPro" id="IPR016095">
    <property type="entry name" value="Ribosomal_uL1_3-a/b-sand"/>
</dbReference>
<evidence type="ECO:0000256" key="7">
    <source>
        <dbReference type="SAM" id="MobiDB-lite"/>
    </source>
</evidence>
<sequence>MLSRQLEAFLAQRGLQSSSSSGSEAESPEAAAGSSGGSGGETGASSSGDPAPATAASAEAPASTSGSGWPAPEGPWLDPSRPRLLPRLLGPPRKRRPLPLLEALEAVKEGARAKFDETVEAHVRLKVDPRRGDQMVRGATLLPHSAGRPVRVAVFAEGDAAEAARAAGADVVGGEELIASILESKGRSIDFTAAVAHPDMMRSLVRLGKLLGPKGLMPNPKLGTLTADVAGAVREVRRGRVEFKMDRTAIVHAPIGKVSMAPSQLYANMGALTAALLRAKPDVIKGGLPKYVAKVTVASTMGRGFEVEASSLLAAVDAAQDAAAAAASGA</sequence>
<dbReference type="PROSITE" id="PS01199">
    <property type="entry name" value="RIBOSOMAL_L1"/>
    <property type="match status" value="1"/>
</dbReference>
<dbReference type="EMBL" id="BDRX01000053">
    <property type="protein sequence ID" value="GBF94568.1"/>
    <property type="molecule type" value="Genomic_DNA"/>
</dbReference>
<dbReference type="AlphaFoldDB" id="A0A2V0P3Y8"/>
<feature type="compositionally biased region" description="Low complexity" evidence="7">
    <location>
        <begin position="75"/>
        <end position="91"/>
    </location>
</feature>
<protein>
    <recommendedName>
        <fullName evidence="6">Ribosomal protein</fullName>
    </recommendedName>
</protein>
<evidence type="ECO:0000256" key="2">
    <source>
        <dbReference type="ARBA" id="ARBA00022730"/>
    </source>
</evidence>
<dbReference type="InterPro" id="IPR023673">
    <property type="entry name" value="Ribosomal_uL1_CS"/>
</dbReference>
<dbReference type="InterPro" id="IPR023674">
    <property type="entry name" value="Ribosomal_uL1-like"/>
</dbReference>
<dbReference type="NCBIfam" id="TIGR01169">
    <property type="entry name" value="rplA_bact"/>
    <property type="match status" value="1"/>
</dbReference>
<organism evidence="8 9">
    <name type="scientific">Raphidocelis subcapitata</name>
    <dbReference type="NCBI Taxonomy" id="307507"/>
    <lineage>
        <taxon>Eukaryota</taxon>
        <taxon>Viridiplantae</taxon>
        <taxon>Chlorophyta</taxon>
        <taxon>core chlorophytes</taxon>
        <taxon>Chlorophyceae</taxon>
        <taxon>CS clade</taxon>
        <taxon>Sphaeropleales</taxon>
        <taxon>Selenastraceae</taxon>
        <taxon>Raphidocelis</taxon>
    </lineage>
</organism>
<feature type="compositionally biased region" description="Low complexity" evidence="7">
    <location>
        <begin position="43"/>
        <end position="67"/>
    </location>
</feature>
<dbReference type="SUPFAM" id="SSF56808">
    <property type="entry name" value="Ribosomal protein L1"/>
    <property type="match status" value="1"/>
</dbReference>
<dbReference type="GO" id="GO:0003735">
    <property type="term" value="F:structural constituent of ribosome"/>
    <property type="evidence" value="ECO:0007669"/>
    <property type="project" value="InterPro"/>
</dbReference>
<evidence type="ECO:0000256" key="4">
    <source>
        <dbReference type="ARBA" id="ARBA00022980"/>
    </source>
</evidence>
<keyword evidence="9" id="KW-1185">Reference proteome</keyword>
<dbReference type="InParanoid" id="A0A2V0P3Y8"/>
<dbReference type="PANTHER" id="PTHR36427:SF3">
    <property type="entry name" value="LARGE RIBOSOMAL SUBUNIT PROTEIN UL1M"/>
    <property type="match status" value="1"/>
</dbReference>
<evidence type="ECO:0000313" key="8">
    <source>
        <dbReference type="EMBL" id="GBF94568.1"/>
    </source>
</evidence>
<dbReference type="GO" id="GO:0015934">
    <property type="term" value="C:large ribosomal subunit"/>
    <property type="evidence" value="ECO:0007669"/>
    <property type="project" value="InterPro"/>
</dbReference>
<dbReference type="Pfam" id="PF00687">
    <property type="entry name" value="Ribosomal_L1"/>
    <property type="match status" value="1"/>
</dbReference>
<keyword evidence="5 6" id="KW-0687">Ribonucleoprotein</keyword>
<dbReference type="PANTHER" id="PTHR36427">
    <property type="entry name" value="54S RIBOSOMAL PROTEIN L1, MITOCHONDRIAL"/>
    <property type="match status" value="1"/>
</dbReference>
<dbReference type="HAMAP" id="MF_01318_B">
    <property type="entry name" value="Ribosomal_uL1_B"/>
    <property type="match status" value="1"/>
</dbReference>
<feature type="compositionally biased region" description="Low complexity" evidence="7">
    <location>
        <begin position="17"/>
        <end position="33"/>
    </location>
</feature>
<evidence type="ECO:0000256" key="1">
    <source>
        <dbReference type="ARBA" id="ARBA00010531"/>
    </source>
</evidence>
<dbReference type="STRING" id="307507.A0A2V0P3Y8"/>
<dbReference type="Gene3D" id="3.40.50.790">
    <property type="match status" value="1"/>
</dbReference>
<dbReference type="OrthoDB" id="1747252at2759"/>
<evidence type="ECO:0000256" key="5">
    <source>
        <dbReference type="ARBA" id="ARBA00023274"/>
    </source>
</evidence>
<dbReference type="FunFam" id="3.40.50.790:FF:000001">
    <property type="entry name" value="50S ribosomal protein L1"/>
    <property type="match status" value="1"/>
</dbReference>
<dbReference type="CDD" id="cd00403">
    <property type="entry name" value="Ribosomal_L1"/>
    <property type="match status" value="1"/>
</dbReference>
<comment type="similarity">
    <text evidence="1 6">Belongs to the universal ribosomal protein uL1 family.</text>
</comment>
<proteinExistence type="inferred from homology"/>
<dbReference type="GO" id="GO:0006412">
    <property type="term" value="P:translation"/>
    <property type="evidence" value="ECO:0007669"/>
    <property type="project" value="InterPro"/>
</dbReference>
<keyword evidence="3" id="KW-0694">RNA-binding</keyword>
<evidence type="ECO:0000313" key="9">
    <source>
        <dbReference type="Proteomes" id="UP000247498"/>
    </source>
</evidence>
<keyword evidence="2" id="KW-0699">rRNA-binding</keyword>
<gene>
    <name evidence="8" type="ORF">Rsub_06683</name>
</gene>
<dbReference type="Gene3D" id="3.30.190.20">
    <property type="match status" value="1"/>
</dbReference>
<reference evidence="8 9" key="1">
    <citation type="journal article" date="2018" name="Sci. Rep.">
        <title>Raphidocelis subcapitata (=Pseudokirchneriella subcapitata) provides an insight into genome evolution and environmental adaptations in the Sphaeropleales.</title>
        <authorList>
            <person name="Suzuki S."/>
            <person name="Yamaguchi H."/>
            <person name="Nakajima N."/>
            <person name="Kawachi M."/>
        </authorList>
    </citation>
    <scope>NUCLEOTIDE SEQUENCE [LARGE SCALE GENOMIC DNA]</scope>
    <source>
        <strain evidence="8 9">NIES-35</strain>
    </source>
</reference>
<keyword evidence="4 6" id="KW-0689">Ribosomal protein</keyword>
<feature type="region of interest" description="Disordered" evidence="7">
    <location>
        <begin position="1"/>
        <end position="95"/>
    </location>
</feature>
<name>A0A2V0P3Y8_9CHLO</name>
<accession>A0A2V0P3Y8</accession>
<evidence type="ECO:0000256" key="6">
    <source>
        <dbReference type="RuleBase" id="RU000659"/>
    </source>
</evidence>
<comment type="caution">
    <text evidence="8">The sequence shown here is derived from an EMBL/GenBank/DDBJ whole genome shotgun (WGS) entry which is preliminary data.</text>
</comment>
<dbReference type="Proteomes" id="UP000247498">
    <property type="component" value="Unassembled WGS sequence"/>
</dbReference>
<dbReference type="InterPro" id="IPR028364">
    <property type="entry name" value="Ribosomal_uL1/biogenesis"/>
</dbReference>
<dbReference type="FunCoup" id="A0A2V0P3Y8">
    <property type="interactions" value="734"/>
</dbReference>
<dbReference type="InterPro" id="IPR005878">
    <property type="entry name" value="Ribosom_uL1_bac-type"/>
</dbReference>
<evidence type="ECO:0000256" key="3">
    <source>
        <dbReference type="ARBA" id="ARBA00022884"/>
    </source>
</evidence>